<evidence type="ECO:0000313" key="1">
    <source>
        <dbReference type="EMBL" id="TKY91942.1"/>
    </source>
</evidence>
<dbReference type="Proteomes" id="UP000315423">
    <property type="component" value="Unassembled WGS sequence"/>
</dbReference>
<sequence>MLSHIKDNKKQTELKISGMSCAICATTIEKSILSLEGVSYAQVNLGTETATIEYDSTKLKLTDIEKSVTDAGYEVINEGVNLKIGGMTCAMCVKTIENALVRLDGIVSANVNLGTQKAYVTYNPGITTVPEMKKAIEDAGYEYLGMEGEDTEDLEEIAREKDLRKKRNRFIVGFAVGIPLMILMHLPVDFPSMAYFMMVVSTPAFVYVSYPIFSAAYRALKNRNLNMDVMYSMGIGVAFISSIMGTFEFVLTDSFIRGTPSHWKYWSFMPVHDLSKIITMHEGGTPLLENNSLTRDIGCKRLLIKYEAMNPTGSFKDRGSSLEITKAIEYGKKKVVLASTGNMGASIAAYAAFAGLDCLVFVPNIVGQAKIKQIRAYGAEIRIVDDDYSETMKQAEEYVITHSDSFLTGDYPWRGEGTKSAGFEIADQLYWNVPDIVISPIGNGTLIWGIFEAFIDMHTVGIIDCIPVIVGVQVDGCRPVVDAWESKEKVIIPVNDPQTIATAIACGDPIDGLGALKALKETNGMAVSVSDEEVLEARDFMGKHGIFVEPSGAVAYAGARRITERLDKKIVVCMGTGHGLKDMCGI</sequence>
<evidence type="ECO:0000313" key="2">
    <source>
        <dbReference type="Proteomes" id="UP000315423"/>
    </source>
</evidence>
<proteinExistence type="predicted"/>
<dbReference type="EMBL" id="QYBA01000103">
    <property type="protein sequence ID" value="TKY91942.1"/>
    <property type="molecule type" value="Genomic_DNA"/>
</dbReference>
<protein>
    <submittedName>
        <fullName evidence="1">Threonine synthase</fullName>
        <ecNumber evidence="1">4.2.3.1</ecNumber>
    </submittedName>
</protein>
<name>A0AC61SBK3_9EURY</name>
<gene>
    <name evidence="1" type="primary">thrC</name>
    <name evidence="1" type="ORF">C5S46_03195</name>
</gene>
<organism evidence="1 2">
    <name type="scientific">Candidatus Methanomarinus sp</name>
    <dbReference type="NCBI Taxonomy" id="3386244"/>
    <lineage>
        <taxon>Archaea</taxon>
        <taxon>Methanobacteriati</taxon>
        <taxon>Methanobacteriota</taxon>
        <taxon>Stenosarchaea group</taxon>
        <taxon>Methanomicrobia</taxon>
        <taxon>Methanosarcinales</taxon>
        <taxon>ANME-2 cluster</taxon>
        <taxon>Candidatus Methanocomedenaceae</taxon>
        <taxon>Candidatus Methanomarinus</taxon>
    </lineage>
</organism>
<keyword evidence="1" id="KW-0456">Lyase</keyword>
<reference evidence="1" key="1">
    <citation type="submission" date="2018-09" db="EMBL/GenBank/DDBJ databases">
        <title>A genomic encyclopedia of anaerobic methanotrophic archaea.</title>
        <authorList>
            <person name="Skennerton C.T."/>
            <person name="Chadwick G.L."/>
            <person name="Laso-Perez R."/>
            <person name="Leu A.O."/>
            <person name="Speth D.R."/>
            <person name="Yu H."/>
            <person name="Morgan-Lang C."/>
            <person name="Hatzenpichler R."/>
            <person name="Goudeau D."/>
            <person name="Malmstrom R."/>
            <person name="Woyke T."/>
            <person name="Hallam S."/>
            <person name="Tyson G.W."/>
            <person name="Wegener G."/>
            <person name="Boetius A."/>
            <person name="Orphan V.J."/>
        </authorList>
    </citation>
    <scope>NUCLEOTIDE SEQUENCE</scope>
    <source>
        <strain evidence="1">CONS3730D10UFb2</strain>
    </source>
</reference>
<comment type="caution">
    <text evidence="1">The sequence shown here is derived from an EMBL/GenBank/DDBJ whole genome shotgun (WGS) entry which is preliminary data.</text>
</comment>
<accession>A0AC61SBK3</accession>
<dbReference type="EC" id="4.2.3.1" evidence="1"/>